<accession>A0A810QAL8</accession>
<dbReference type="AlphaFoldDB" id="A0A810QAL8"/>
<sequence length="228" mass="25059">MLGLSGIPLPLLIGLTAVIAYFCGCFNGAVIVSKYILRNDVRKHGSGNAGLTNFFRTFGGPLTFVVILTDVLKAVVAILVARELFTAGYTDFLSAADATAFWRVFADYWAALFCLLGHMFPCMFHFKGGKGILSGGTIAIMIDWRIALVVWGGFLILTILTRYVSLGSCWAGASFPFATWFVYQDLVITLLSIVIGGLILWKHRTNIQRLLNGSESKFSFHRKKEGQS</sequence>
<feature type="transmembrane region" description="Helical" evidence="10">
    <location>
        <begin position="180"/>
        <end position="201"/>
    </location>
</feature>
<evidence type="ECO:0000256" key="2">
    <source>
        <dbReference type="ARBA" id="ARBA00022516"/>
    </source>
</evidence>
<evidence type="ECO:0000256" key="8">
    <source>
        <dbReference type="ARBA" id="ARBA00023209"/>
    </source>
</evidence>
<evidence type="ECO:0000256" key="5">
    <source>
        <dbReference type="ARBA" id="ARBA00022989"/>
    </source>
</evidence>
<dbReference type="KEGG" id="pfaa:MM59RIKEN_00550"/>
<dbReference type="Pfam" id="PF02660">
    <property type="entry name" value="G3P_acyltransf"/>
    <property type="match status" value="1"/>
</dbReference>
<dbReference type="GO" id="GO:0008654">
    <property type="term" value="P:phospholipid biosynthetic process"/>
    <property type="evidence" value="ECO:0007669"/>
    <property type="project" value="UniProtKB-UniRule"/>
</dbReference>
<dbReference type="PANTHER" id="PTHR30309">
    <property type="entry name" value="INNER MEMBRANE PROTEIN YGIH"/>
    <property type="match status" value="1"/>
</dbReference>
<dbReference type="UniPathway" id="UPA00085"/>
<keyword evidence="5 10" id="KW-1133">Transmembrane helix</keyword>
<comment type="subunit">
    <text evidence="10">Probably interacts with PlsX.</text>
</comment>
<protein>
    <recommendedName>
        <fullName evidence="10">Glycerol-3-phosphate acyltransferase</fullName>
    </recommendedName>
    <alternativeName>
        <fullName evidence="10">Acyl-PO4 G3P acyltransferase</fullName>
    </alternativeName>
    <alternativeName>
        <fullName evidence="10">Acyl-phosphate--glycerol-3-phosphate acyltransferase</fullName>
    </alternativeName>
    <alternativeName>
        <fullName evidence="10">G3P acyltransferase</fullName>
        <shortName evidence="10">GPAT</shortName>
        <ecNumber evidence="10">2.3.1.275</ecNumber>
    </alternativeName>
    <alternativeName>
        <fullName evidence="10">Lysophosphatidic acid synthase</fullName>
        <shortName evidence="10">LPA synthase</shortName>
    </alternativeName>
</protein>
<comment type="subcellular location">
    <subcellularLocation>
        <location evidence="10">Cell membrane</location>
        <topology evidence="10">Multi-pass membrane protein</topology>
    </subcellularLocation>
</comment>
<dbReference type="GO" id="GO:0043772">
    <property type="term" value="F:acyl-phosphate glycerol-3-phosphate acyltransferase activity"/>
    <property type="evidence" value="ECO:0007669"/>
    <property type="project" value="UniProtKB-UniRule"/>
</dbReference>
<reference evidence="11" key="1">
    <citation type="submission" date="2020-09" db="EMBL/GenBank/DDBJ databases">
        <title>New species isolated from human feces.</title>
        <authorList>
            <person name="Kitahara M."/>
            <person name="Shigeno Y."/>
            <person name="Shime M."/>
            <person name="Matsumoto Y."/>
            <person name="Nakamura S."/>
            <person name="Motooka D."/>
            <person name="Fukuoka S."/>
            <person name="Nishikawa H."/>
            <person name="Benno Y."/>
        </authorList>
    </citation>
    <scope>NUCLEOTIDE SEQUENCE</scope>
    <source>
        <strain evidence="11">MM59</strain>
    </source>
</reference>
<feature type="transmembrane region" description="Helical" evidence="10">
    <location>
        <begin position="100"/>
        <end position="120"/>
    </location>
</feature>
<dbReference type="InterPro" id="IPR003811">
    <property type="entry name" value="G3P_acylTferase_PlsY"/>
</dbReference>
<evidence type="ECO:0000256" key="7">
    <source>
        <dbReference type="ARBA" id="ARBA00023136"/>
    </source>
</evidence>
<evidence type="ECO:0000256" key="6">
    <source>
        <dbReference type="ARBA" id="ARBA00023098"/>
    </source>
</evidence>
<feature type="transmembrane region" description="Helical" evidence="10">
    <location>
        <begin position="12"/>
        <end position="37"/>
    </location>
</feature>
<dbReference type="PANTHER" id="PTHR30309:SF0">
    <property type="entry name" value="GLYCEROL-3-PHOSPHATE ACYLTRANSFERASE-RELATED"/>
    <property type="match status" value="1"/>
</dbReference>
<evidence type="ECO:0000256" key="1">
    <source>
        <dbReference type="ARBA" id="ARBA00022475"/>
    </source>
</evidence>
<evidence type="ECO:0000256" key="3">
    <source>
        <dbReference type="ARBA" id="ARBA00022679"/>
    </source>
</evidence>
<keyword evidence="3 10" id="KW-0808">Transferase</keyword>
<keyword evidence="7 10" id="KW-0472">Membrane</keyword>
<gene>
    <name evidence="10 11" type="primary">plsY</name>
    <name evidence="11" type="ORF">MM59RIKEN_00550</name>
</gene>
<dbReference type="EMBL" id="AP023420">
    <property type="protein sequence ID" value="BCK82736.1"/>
    <property type="molecule type" value="Genomic_DNA"/>
</dbReference>
<dbReference type="GO" id="GO:0005886">
    <property type="term" value="C:plasma membrane"/>
    <property type="evidence" value="ECO:0007669"/>
    <property type="project" value="UniProtKB-SubCell"/>
</dbReference>
<evidence type="ECO:0000256" key="10">
    <source>
        <dbReference type="HAMAP-Rule" id="MF_01043"/>
    </source>
</evidence>
<dbReference type="HAMAP" id="MF_01043">
    <property type="entry name" value="PlsY"/>
    <property type="match status" value="1"/>
</dbReference>
<dbReference type="NCBIfam" id="TIGR00023">
    <property type="entry name" value="glycerol-3-phosphate 1-O-acyltransferase PlsY"/>
    <property type="match status" value="1"/>
</dbReference>
<evidence type="ECO:0000313" key="12">
    <source>
        <dbReference type="Proteomes" id="UP000679848"/>
    </source>
</evidence>
<proteinExistence type="inferred from homology"/>
<keyword evidence="8 10" id="KW-0594">Phospholipid biosynthesis</keyword>
<keyword evidence="12" id="KW-1185">Reference proteome</keyword>
<comment type="function">
    <text evidence="10">Catalyzes the transfer of an acyl group from acyl-phosphate (acyl-PO(4)) to glycerol-3-phosphate (G3P) to form lysophosphatidic acid (LPA). This enzyme utilizes acyl-phosphate as fatty acyl donor, but not acyl-CoA or acyl-ACP.</text>
</comment>
<evidence type="ECO:0000313" key="11">
    <source>
        <dbReference type="EMBL" id="BCK82736.1"/>
    </source>
</evidence>
<keyword evidence="6 10" id="KW-0443">Lipid metabolism</keyword>
<dbReference type="Proteomes" id="UP000679848">
    <property type="component" value="Chromosome"/>
</dbReference>
<keyword evidence="9 10" id="KW-1208">Phospholipid metabolism</keyword>
<organism evidence="11 12">
    <name type="scientific">Pusillibacter faecalis</name>
    <dbReference type="NCBI Taxonomy" id="2714358"/>
    <lineage>
        <taxon>Bacteria</taxon>
        <taxon>Bacillati</taxon>
        <taxon>Bacillota</taxon>
        <taxon>Clostridia</taxon>
        <taxon>Eubacteriales</taxon>
        <taxon>Oscillospiraceae</taxon>
        <taxon>Pusillibacter</taxon>
    </lineage>
</organism>
<keyword evidence="11" id="KW-0012">Acyltransferase</keyword>
<dbReference type="RefSeq" id="WP_213542373.1">
    <property type="nucleotide sequence ID" value="NZ_AP023420.1"/>
</dbReference>
<dbReference type="EC" id="2.3.1.275" evidence="10"/>
<comment type="catalytic activity">
    <reaction evidence="10">
        <text>an acyl phosphate + sn-glycerol 3-phosphate = a 1-acyl-sn-glycero-3-phosphate + phosphate</text>
        <dbReference type="Rhea" id="RHEA:34075"/>
        <dbReference type="ChEBI" id="CHEBI:43474"/>
        <dbReference type="ChEBI" id="CHEBI:57597"/>
        <dbReference type="ChEBI" id="CHEBI:57970"/>
        <dbReference type="ChEBI" id="CHEBI:59918"/>
        <dbReference type="EC" id="2.3.1.275"/>
    </reaction>
</comment>
<comment type="pathway">
    <text evidence="10">Lipid metabolism; phospholipid metabolism.</text>
</comment>
<feature type="transmembrane region" description="Helical" evidence="10">
    <location>
        <begin position="132"/>
        <end position="160"/>
    </location>
</feature>
<evidence type="ECO:0000256" key="4">
    <source>
        <dbReference type="ARBA" id="ARBA00022692"/>
    </source>
</evidence>
<feature type="transmembrane region" description="Helical" evidence="10">
    <location>
        <begin position="58"/>
        <end position="80"/>
    </location>
</feature>
<keyword evidence="4 10" id="KW-0812">Transmembrane</keyword>
<evidence type="ECO:0000256" key="9">
    <source>
        <dbReference type="ARBA" id="ARBA00023264"/>
    </source>
</evidence>
<name>A0A810QAL8_9FIRM</name>
<keyword evidence="1 10" id="KW-1003">Cell membrane</keyword>
<dbReference type="SMART" id="SM01207">
    <property type="entry name" value="G3P_acyltransf"/>
    <property type="match status" value="1"/>
</dbReference>
<comment type="similarity">
    <text evidence="10">Belongs to the PlsY family.</text>
</comment>
<keyword evidence="2 10" id="KW-0444">Lipid biosynthesis</keyword>